<dbReference type="EMBL" id="CP011924">
    <property type="protein sequence ID" value="ATD05504.1"/>
    <property type="molecule type" value="Genomic_DNA"/>
</dbReference>
<organism evidence="1 2">
    <name type="scientific">Pseudoalteromonas piscicida</name>
    <dbReference type="NCBI Taxonomy" id="43662"/>
    <lineage>
        <taxon>Bacteria</taxon>
        <taxon>Pseudomonadati</taxon>
        <taxon>Pseudomonadota</taxon>
        <taxon>Gammaproteobacteria</taxon>
        <taxon>Alteromonadales</taxon>
        <taxon>Pseudoalteromonadaceae</taxon>
        <taxon>Pseudoalteromonas</taxon>
    </lineage>
</organism>
<evidence type="ECO:0000313" key="1">
    <source>
        <dbReference type="EMBL" id="ATD05504.1"/>
    </source>
</evidence>
<dbReference type="RefSeq" id="WP_019647404.1">
    <property type="nucleotide sequence ID" value="NZ_CP011924.1"/>
</dbReference>
<name>A0ABN5CB21_PSEO7</name>
<reference evidence="1 2" key="1">
    <citation type="submission" date="2015-06" db="EMBL/GenBank/DDBJ databases">
        <authorList>
            <person name="Xie B.-B."/>
            <person name="Rong J.-C."/>
            <person name="Qin Q.-L."/>
            <person name="Zhang Y.-Z."/>
        </authorList>
    </citation>
    <scope>NUCLEOTIDE SEQUENCE [LARGE SCALE GENOMIC DNA]</scope>
    <source>
        <strain evidence="1 2">JCM 20779</strain>
    </source>
</reference>
<keyword evidence="2" id="KW-1185">Reference proteome</keyword>
<dbReference type="Proteomes" id="UP000016521">
    <property type="component" value="Chromosome I"/>
</dbReference>
<protein>
    <submittedName>
        <fullName evidence="1">Uncharacterized protein</fullName>
    </submittedName>
</protein>
<accession>A0ABN5CB21</accession>
<sequence>MVSSIKGSDYKNLLRAAMEQSYTAIKQVACSMSYFDTYMTPEC</sequence>
<proteinExistence type="predicted"/>
<gene>
    <name evidence="1" type="ORF">PPIS_a0143</name>
</gene>
<evidence type="ECO:0000313" key="2">
    <source>
        <dbReference type="Proteomes" id="UP000016521"/>
    </source>
</evidence>